<feature type="transmembrane region" description="Helical" evidence="1">
    <location>
        <begin position="48"/>
        <end position="66"/>
    </location>
</feature>
<comment type="caution">
    <text evidence="2">The sequence shown here is derived from an EMBL/GenBank/DDBJ whole genome shotgun (WGS) entry which is preliminary data.</text>
</comment>
<evidence type="ECO:0000313" key="2">
    <source>
        <dbReference type="EMBL" id="MDK9364206.1"/>
    </source>
</evidence>
<organism evidence="2 3">
    <name type="scientific">Lelliottia wanjuensis</name>
    <dbReference type="NCBI Taxonomy" id="3050585"/>
    <lineage>
        <taxon>Bacteria</taxon>
        <taxon>Pseudomonadati</taxon>
        <taxon>Pseudomonadota</taxon>
        <taxon>Gammaproteobacteria</taxon>
        <taxon>Enterobacterales</taxon>
        <taxon>Enterobacteriaceae</taxon>
        <taxon>Lelliottia</taxon>
    </lineage>
</organism>
<reference evidence="2 3" key="1">
    <citation type="submission" date="2023-06" db="EMBL/GenBank/DDBJ databases">
        <title>Identification and characterization of antibiotic-resistant Gram-negative bacteria.</title>
        <authorList>
            <person name="Cho G.-S."/>
            <person name="Lee J."/>
            <person name="Tai E."/>
            <person name="Jeong S."/>
            <person name="Kim I."/>
            <person name="Kim B.-E."/>
            <person name="Jeong M.-I."/>
            <person name="Oh K.-K."/>
            <person name="Franz C.M.A.P."/>
        </authorList>
    </citation>
    <scope>NUCLEOTIDE SEQUENCE [LARGE SCALE GENOMIC DNA]</scope>
    <source>
        <strain evidence="2 3">V106_12</strain>
    </source>
</reference>
<protein>
    <submittedName>
        <fullName evidence="2">Hemolysin XhlA</fullName>
    </submittedName>
</protein>
<accession>A0AAP4FTR0</accession>
<keyword evidence="3" id="KW-1185">Reference proteome</keyword>
<name>A0AAP4FTR0_9ENTR</name>
<dbReference type="Proteomes" id="UP001223214">
    <property type="component" value="Unassembled WGS sequence"/>
</dbReference>
<evidence type="ECO:0000256" key="1">
    <source>
        <dbReference type="SAM" id="Phobius"/>
    </source>
</evidence>
<dbReference type="AlphaFoldDB" id="A0AAP4FTR0"/>
<keyword evidence="1" id="KW-0472">Membrane</keyword>
<dbReference type="EMBL" id="JASSOM010000056">
    <property type="protein sequence ID" value="MDK9364206.1"/>
    <property type="molecule type" value="Genomic_DNA"/>
</dbReference>
<dbReference type="RefSeq" id="WP_285149494.1">
    <property type="nucleotide sequence ID" value="NZ_JASSOM010000056.1"/>
</dbReference>
<gene>
    <name evidence="2" type="ORF">QQF32_13465</name>
</gene>
<keyword evidence="1" id="KW-0812">Transmembrane</keyword>
<sequence>MLTRVKKLEDDLQTLKTDVAVMRSNYSTKEDVMKSIAEMHSAMRVQTWSIVGALITAIGIAAGIIIKFS</sequence>
<evidence type="ECO:0000313" key="3">
    <source>
        <dbReference type="Proteomes" id="UP001223214"/>
    </source>
</evidence>
<proteinExistence type="predicted"/>
<keyword evidence="1" id="KW-1133">Transmembrane helix</keyword>